<accession>A0A269XVR5</accession>
<dbReference type="InterPro" id="IPR050706">
    <property type="entry name" value="Cyclic-di-GMP_PDE-like"/>
</dbReference>
<sequence length="1057" mass="118720">MENATNLDLVQRLYRALLNTADAVLQASTESEMCDKTCADLVYDALFQAVWIGRKDESDTLHILSCMGAGTQGMTNLKFGFQEDSPQFPVAVEAWDRQTLVYSNDELGEQKNTPWYDFLYRNQWRAVLAVPIWRGGVRWAVISFVSIRTDMFDEQCIGLCQKVAELLGHALDKLDAQKRLEKLQNEEARRARHDPLTGLPNRLALEEYMPQAIARAVRQGSSVAVGMLDLDDFKQVNDGYGHEAGDRLLQALGRRLQEHVRHTDYVARLGGDEFVIVLENLDPLLRVTQATKILDNLHKAVETPFAIAQDAFAMVGMTLGLALYPVDGEDPDTLLRRADAAMYLSKQNKANRQNWWCMASNTRQMPAEEAVEQVAFNPYGPEAAELLTRAKTFLTRIRQNFIECFYDSLAKMSEAQSILSVLTPEQLEHLKQKQAAHLDFLLGAETQRQDILQQATKLGAIHMLCGISPALLGEAYSIYRRLLIDSLDKALLRAYDRYHILLTTEMRLQDDKGAQLEAGQKIEEKYFSLLSKRLPVAGGVWPDVSAQGIEALGSLPGIKAVLLFRMNPAGELVVEHSGGSAGAQLTERLKQIISQPVVNAQSVFGNTVTGLAWRTRQKQTCASYSTNPNAAPWREMMQTLGISSSISIPISMEEEQVAVVLALFGACPNQFETQRMQQFARSLQHRWEQMWMRCCFPRGSVVTEEQSCYLRDRLFSDGLRMYVQPIVNLRTGDLLEVEALVRIQDTNGAIIEPGSFLSLLGQNELDRLFHMGLEESLSLLQQWQKDGQIINLAVNMPPTYLLNEDGPAWVESALQRYNIRPEQLTVELLETQMIDPTIQDIAIQKFKAVGVKIAIDDLGSGYSNLLRLSSLPFDIIKVDQGLLRNIRTAPLQTFSMVKSVLDMGIDFHELVIVEGLEDDDVIEAIYHLGCRFGQGYGISPPMPPEHFVKWHADYRVKAHSCSYAKELVSDLGVLSYHWMSTRGGQSASRHSLRHSLITHWLAARGLEGSDAAQWHEQCHYGDDPVGASRKFIGWLVKRIAEANQERLSLVEEPKTGV</sequence>
<dbReference type="InterPro" id="IPR009050">
    <property type="entry name" value="Globin-like_sf"/>
</dbReference>
<dbReference type="CDD" id="cd01948">
    <property type="entry name" value="EAL"/>
    <property type="match status" value="1"/>
</dbReference>
<dbReference type="SUPFAM" id="SSF46458">
    <property type="entry name" value="Globin-like"/>
    <property type="match status" value="1"/>
</dbReference>
<dbReference type="FunFam" id="3.30.70.270:FF:000001">
    <property type="entry name" value="Diguanylate cyclase domain protein"/>
    <property type="match status" value="1"/>
</dbReference>
<name>A0A269XVR5_9PROT</name>
<dbReference type="InterPro" id="IPR035919">
    <property type="entry name" value="EAL_sf"/>
</dbReference>
<evidence type="ECO:0000313" key="5">
    <source>
        <dbReference type="EMBL" id="PAK77355.1"/>
    </source>
</evidence>
<dbReference type="SUPFAM" id="SSF55073">
    <property type="entry name" value="Nucleotide cyclase"/>
    <property type="match status" value="1"/>
</dbReference>
<evidence type="ECO:0000256" key="1">
    <source>
        <dbReference type="ARBA" id="ARBA00015125"/>
    </source>
</evidence>
<dbReference type="PROSITE" id="PS50887">
    <property type="entry name" value="GGDEF"/>
    <property type="match status" value="1"/>
</dbReference>
<dbReference type="Gene3D" id="1.10.490.10">
    <property type="entry name" value="Globins"/>
    <property type="match status" value="1"/>
</dbReference>
<dbReference type="InterPro" id="IPR000160">
    <property type="entry name" value="GGDEF_dom"/>
</dbReference>
<dbReference type="SMART" id="SM00267">
    <property type="entry name" value="GGDEF"/>
    <property type="match status" value="1"/>
</dbReference>
<dbReference type="SMART" id="SM00052">
    <property type="entry name" value="EAL"/>
    <property type="match status" value="1"/>
</dbReference>
<evidence type="ECO:0000259" key="4">
    <source>
        <dbReference type="PROSITE" id="PS50887"/>
    </source>
</evidence>
<dbReference type="Proteomes" id="UP000216151">
    <property type="component" value="Unassembled WGS sequence"/>
</dbReference>
<dbReference type="InterPro" id="IPR044398">
    <property type="entry name" value="Globin-sensor_dom"/>
</dbReference>
<dbReference type="GO" id="GO:0071111">
    <property type="term" value="F:cyclic-guanylate-specific phosphodiesterase activity"/>
    <property type="evidence" value="ECO:0007669"/>
    <property type="project" value="InterPro"/>
</dbReference>
<dbReference type="NCBIfam" id="TIGR00254">
    <property type="entry name" value="GGDEF"/>
    <property type="match status" value="1"/>
</dbReference>
<dbReference type="InterPro" id="IPR001633">
    <property type="entry name" value="EAL_dom"/>
</dbReference>
<gene>
    <name evidence="5" type="ORF">B8X00_11190</name>
</gene>
<dbReference type="GO" id="GO:0020037">
    <property type="term" value="F:heme binding"/>
    <property type="evidence" value="ECO:0007669"/>
    <property type="project" value="InterPro"/>
</dbReference>
<dbReference type="Pfam" id="PF01590">
    <property type="entry name" value="GAF"/>
    <property type="match status" value="1"/>
</dbReference>
<evidence type="ECO:0000256" key="2">
    <source>
        <dbReference type="ARBA" id="ARBA00029839"/>
    </source>
</evidence>
<comment type="caution">
    <text evidence="5">The sequence shown here is derived from an EMBL/GenBank/DDBJ whole genome shotgun (WGS) entry which is preliminary data.</text>
</comment>
<dbReference type="RefSeq" id="WP_095350200.1">
    <property type="nucleotide sequence ID" value="NZ_JBDNMF010000016.1"/>
</dbReference>
<feature type="domain" description="EAL" evidence="3">
    <location>
        <begin position="703"/>
        <end position="955"/>
    </location>
</feature>
<dbReference type="OrthoDB" id="23692at2"/>
<dbReference type="EMBL" id="NCXK01000022">
    <property type="protein sequence ID" value="PAK77355.1"/>
    <property type="molecule type" value="Genomic_DNA"/>
</dbReference>
<dbReference type="PANTHER" id="PTHR33121">
    <property type="entry name" value="CYCLIC DI-GMP PHOSPHODIESTERASE PDEF"/>
    <property type="match status" value="1"/>
</dbReference>
<dbReference type="SUPFAM" id="SSF141868">
    <property type="entry name" value="EAL domain-like"/>
    <property type="match status" value="1"/>
</dbReference>
<dbReference type="SMART" id="SM00065">
    <property type="entry name" value="GAF"/>
    <property type="match status" value="1"/>
</dbReference>
<dbReference type="Gene3D" id="3.20.20.450">
    <property type="entry name" value="EAL domain"/>
    <property type="match status" value="1"/>
</dbReference>
<protein>
    <recommendedName>
        <fullName evidence="1">Diguanylate cyclase DosC</fullName>
    </recommendedName>
    <alternativeName>
        <fullName evidence="2">Direct oxygen-sensing cyclase</fullName>
    </alternativeName>
</protein>
<dbReference type="AlphaFoldDB" id="A0A269XVR5"/>
<dbReference type="InterPro" id="IPR003018">
    <property type="entry name" value="GAF"/>
</dbReference>
<keyword evidence="6" id="KW-1185">Reference proteome</keyword>
<dbReference type="Pfam" id="PF13185">
    <property type="entry name" value="GAF_2"/>
    <property type="match status" value="1"/>
</dbReference>
<evidence type="ECO:0000259" key="3">
    <source>
        <dbReference type="PROSITE" id="PS50883"/>
    </source>
</evidence>
<dbReference type="InterPro" id="IPR043128">
    <property type="entry name" value="Rev_trsase/Diguanyl_cyclase"/>
</dbReference>
<dbReference type="Gene3D" id="3.30.70.270">
    <property type="match status" value="1"/>
</dbReference>
<dbReference type="Gene3D" id="3.30.450.40">
    <property type="match status" value="2"/>
</dbReference>
<dbReference type="Pfam" id="PF00990">
    <property type="entry name" value="GGDEF"/>
    <property type="match status" value="1"/>
</dbReference>
<feature type="domain" description="GGDEF" evidence="4">
    <location>
        <begin position="221"/>
        <end position="361"/>
    </location>
</feature>
<organism evidence="5 6">
    <name type="scientific">Acetobacter fabarum</name>
    <dbReference type="NCBI Taxonomy" id="483199"/>
    <lineage>
        <taxon>Bacteria</taxon>
        <taxon>Pseudomonadati</taxon>
        <taxon>Pseudomonadota</taxon>
        <taxon>Alphaproteobacteria</taxon>
        <taxon>Acetobacterales</taxon>
        <taxon>Acetobacteraceae</taxon>
        <taxon>Acetobacter</taxon>
    </lineage>
</organism>
<evidence type="ECO:0000313" key="6">
    <source>
        <dbReference type="Proteomes" id="UP000216151"/>
    </source>
</evidence>
<dbReference type="Pfam" id="PF00563">
    <property type="entry name" value="EAL"/>
    <property type="match status" value="1"/>
</dbReference>
<proteinExistence type="predicted"/>
<dbReference type="Pfam" id="PF11563">
    <property type="entry name" value="Protoglobin"/>
    <property type="match status" value="1"/>
</dbReference>
<dbReference type="CDD" id="cd14759">
    <property type="entry name" value="GS_GGDEF_2"/>
    <property type="match status" value="1"/>
</dbReference>
<dbReference type="InterPro" id="IPR029016">
    <property type="entry name" value="GAF-like_dom_sf"/>
</dbReference>
<dbReference type="SUPFAM" id="SSF55781">
    <property type="entry name" value="GAF domain-like"/>
    <property type="match status" value="2"/>
</dbReference>
<reference evidence="5 6" key="1">
    <citation type="submission" date="2017-04" db="EMBL/GenBank/DDBJ databases">
        <title>Kefir bacterial isolates.</title>
        <authorList>
            <person name="Kim Y."/>
            <person name="Blasche S."/>
            <person name="Patil K.R."/>
        </authorList>
    </citation>
    <scope>NUCLEOTIDE SEQUENCE [LARGE SCALE GENOMIC DNA]</scope>
    <source>
        <strain evidence="5 6">KR</strain>
    </source>
</reference>
<dbReference type="InterPro" id="IPR029787">
    <property type="entry name" value="Nucleotide_cyclase"/>
</dbReference>
<dbReference type="CDD" id="cd01949">
    <property type="entry name" value="GGDEF"/>
    <property type="match status" value="1"/>
</dbReference>
<dbReference type="GO" id="GO:0019825">
    <property type="term" value="F:oxygen binding"/>
    <property type="evidence" value="ECO:0007669"/>
    <property type="project" value="InterPro"/>
</dbReference>
<dbReference type="PANTHER" id="PTHR33121:SF79">
    <property type="entry name" value="CYCLIC DI-GMP PHOSPHODIESTERASE PDED-RELATED"/>
    <property type="match status" value="1"/>
</dbReference>
<dbReference type="PROSITE" id="PS50883">
    <property type="entry name" value="EAL"/>
    <property type="match status" value="1"/>
</dbReference>
<dbReference type="InterPro" id="IPR012292">
    <property type="entry name" value="Globin/Proto"/>
</dbReference>